<gene>
    <name evidence="1" type="ORF">ARMGADRAFT_1088568</name>
</gene>
<dbReference type="STRING" id="47427.A0A2H3CR38"/>
<dbReference type="EMBL" id="KZ293699">
    <property type="protein sequence ID" value="PBK84330.1"/>
    <property type="molecule type" value="Genomic_DNA"/>
</dbReference>
<proteinExistence type="predicted"/>
<dbReference type="OrthoDB" id="3027895at2759"/>
<evidence type="ECO:0000313" key="1">
    <source>
        <dbReference type="EMBL" id="PBK84330.1"/>
    </source>
</evidence>
<dbReference type="AlphaFoldDB" id="A0A2H3CR38"/>
<evidence type="ECO:0000313" key="2">
    <source>
        <dbReference type="Proteomes" id="UP000217790"/>
    </source>
</evidence>
<keyword evidence="2" id="KW-1185">Reference proteome</keyword>
<accession>A0A2H3CR38</accession>
<dbReference type="InParanoid" id="A0A2H3CR38"/>
<organism evidence="1 2">
    <name type="scientific">Armillaria gallica</name>
    <name type="common">Bulbous honey fungus</name>
    <name type="synonym">Armillaria bulbosa</name>
    <dbReference type="NCBI Taxonomy" id="47427"/>
    <lineage>
        <taxon>Eukaryota</taxon>
        <taxon>Fungi</taxon>
        <taxon>Dikarya</taxon>
        <taxon>Basidiomycota</taxon>
        <taxon>Agaricomycotina</taxon>
        <taxon>Agaricomycetes</taxon>
        <taxon>Agaricomycetidae</taxon>
        <taxon>Agaricales</taxon>
        <taxon>Marasmiineae</taxon>
        <taxon>Physalacriaceae</taxon>
        <taxon>Armillaria</taxon>
    </lineage>
</organism>
<dbReference type="Pfam" id="PF20414">
    <property type="entry name" value="DUF6698"/>
    <property type="match status" value="1"/>
</dbReference>
<protein>
    <submittedName>
        <fullName evidence="1">Uncharacterized protein</fullName>
    </submittedName>
</protein>
<dbReference type="InterPro" id="IPR046521">
    <property type="entry name" value="DUF6698"/>
</dbReference>
<name>A0A2H3CR38_ARMGA</name>
<reference evidence="2" key="1">
    <citation type="journal article" date="2017" name="Nat. Ecol. Evol.">
        <title>Genome expansion and lineage-specific genetic innovations in the forest pathogenic fungi Armillaria.</title>
        <authorList>
            <person name="Sipos G."/>
            <person name="Prasanna A.N."/>
            <person name="Walter M.C."/>
            <person name="O'Connor E."/>
            <person name="Balint B."/>
            <person name="Krizsan K."/>
            <person name="Kiss B."/>
            <person name="Hess J."/>
            <person name="Varga T."/>
            <person name="Slot J."/>
            <person name="Riley R."/>
            <person name="Boka B."/>
            <person name="Rigling D."/>
            <person name="Barry K."/>
            <person name="Lee J."/>
            <person name="Mihaltcheva S."/>
            <person name="LaButti K."/>
            <person name="Lipzen A."/>
            <person name="Waldron R."/>
            <person name="Moloney N.M."/>
            <person name="Sperisen C."/>
            <person name="Kredics L."/>
            <person name="Vagvoelgyi C."/>
            <person name="Patrignani A."/>
            <person name="Fitzpatrick D."/>
            <person name="Nagy I."/>
            <person name="Doyle S."/>
            <person name="Anderson J.B."/>
            <person name="Grigoriev I.V."/>
            <person name="Gueldener U."/>
            <person name="Muensterkoetter M."/>
            <person name="Nagy L.G."/>
        </authorList>
    </citation>
    <scope>NUCLEOTIDE SEQUENCE [LARGE SCALE GENOMIC DNA]</scope>
    <source>
        <strain evidence="2">Ar21-2</strain>
    </source>
</reference>
<dbReference type="Proteomes" id="UP000217790">
    <property type="component" value="Unassembled WGS sequence"/>
</dbReference>
<sequence length="209" mass="23679">MFLFPSFEKHVSQLEDLDSDDPLKAVFDILTVINAGSHSGCSDDTTKISDNIIRLSMKDLTEETLLPTLKKYQRRFNHIHTGRLLCPQQWLDEFGKDPACGNDGEAPDQADNVIPTIGLFQGHTCIWSFRMIFLRNAEHDASELHNTVKGKINLKVTSEEMIVYAAVQAWFALSSCMMWGDQSDSFDLEQYNHKLTTIFIDSNNEDGDT</sequence>
<dbReference type="OMA" id="RRFNHIH"/>